<dbReference type="OrthoDB" id="9803224at2"/>
<evidence type="ECO:0000256" key="4">
    <source>
        <dbReference type="ARBA" id="ARBA00013858"/>
    </source>
</evidence>
<keyword evidence="5" id="KW-0808">Transferase</keyword>
<comment type="pathway">
    <text evidence="1">Cofactor biosynthesis; molybdopterin biosynthesis.</text>
</comment>
<protein>
    <recommendedName>
        <fullName evidence="4">Molybdopterin synthase catalytic subunit</fullName>
        <ecNumber evidence="3">2.8.1.12</ecNumber>
    </recommendedName>
    <alternativeName>
        <fullName evidence="10">MPT synthase subunit 2</fullName>
    </alternativeName>
    <alternativeName>
        <fullName evidence="8">Molybdenum cofactor biosynthesis protein E</fullName>
    </alternativeName>
    <alternativeName>
        <fullName evidence="9">Molybdopterin-converting factor large subunit</fullName>
    </alternativeName>
    <alternativeName>
        <fullName evidence="11">Molybdopterin-converting factor subunit 2</fullName>
    </alternativeName>
</protein>
<evidence type="ECO:0000256" key="8">
    <source>
        <dbReference type="ARBA" id="ARBA00029745"/>
    </source>
</evidence>
<dbReference type="RefSeq" id="WP_135347298.1">
    <property type="nucleotide sequence ID" value="NZ_SRJD01000002.1"/>
</dbReference>
<evidence type="ECO:0000256" key="11">
    <source>
        <dbReference type="ARBA" id="ARBA00032474"/>
    </source>
</evidence>
<accession>A0A4Z0GTM8</accession>
<evidence type="ECO:0000256" key="5">
    <source>
        <dbReference type="ARBA" id="ARBA00022679"/>
    </source>
</evidence>
<evidence type="ECO:0000313" key="13">
    <source>
        <dbReference type="EMBL" id="TGA99903.1"/>
    </source>
</evidence>
<dbReference type="SUPFAM" id="SSF54690">
    <property type="entry name" value="Molybdopterin synthase subunit MoaE"/>
    <property type="match status" value="1"/>
</dbReference>
<dbReference type="FunFam" id="3.90.1170.40:FF:000003">
    <property type="entry name" value="Molybdopterin converting factor subunit 2"/>
    <property type="match status" value="1"/>
</dbReference>
<dbReference type="GO" id="GO:0030366">
    <property type="term" value="F:molybdopterin synthase activity"/>
    <property type="evidence" value="ECO:0007669"/>
    <property type="project" value="UniProtKB-EC"/>
</dbReference>
<dbReference type="InterPro" id="IPR036563">
    <property type="entry name" value="MoaE_sf"/>
</dbReference>
<comment type="catalytic activity">
    <reaction evidence="12">
        <text>2 [molybdopterin-synthase sulfur-carrier protein]-C-terminal-Gly-aminoethanethioate + cyclic pyranopterin phosphate + H2O = molybdopterin + 2 [molybdopterin-synthase sulfur-carrier protein]-C-terminal Gly-Gly + 2 H(+)</text>
        <dbReference type="Rhea" id="RHEA:26333"/>
        <dbReference type="Rhea" id="RHEA-COMP:12202"/>
        <dbReference type="Rhea" id="RHEA-COMP:19907"/>
        <dbReference type="ChEBI" id="CHEBI:15377"/>
        <dbReference type="ChEBI" id="CHEBI:15378"/>
        <dbReference type="ChEBI" id="CHEBI:58698"/>
        <dbReference type="ChEBI" id="CHEBI:59648"/>
        <dbReference type="ChEBI" id="CHEBI:90778"/>
        <dbReference type="ChEBI" id="CHEBI:232372"/>
        <dbReference type="EC" id="2.8.1.12"/>
    </reaction>
</comment>
<dbReference type="EMBL" id="SRJD01000002">
    <property type="protein sequence ID" value="TGA99903.1"/>
    <property type="molecule type" value="Genomic_DNA"/>
</dbReference>
<dbReference type="EC" id="2.8.1.12" evidence="3"/>
<comment type="caution">
    <text evidence="13">The sequence shown here is derived from an EMBL/GenBank/DDBJ whole genome shotgun (WGS) entry which is preliminary data.</text>
</comment>
<evidence type="ECO:0000256" key="2">
    <source>
        <dbReference type="ARBA" id="ARBA00005426"/>
    </source>
</evidence>
<reference evidence="13 14" key="1">
    <citation type="journal article" date="2015" name="Int. J. Syst. Evol. Microbiol.">
        <title>Sporolactobacillus shoreae sp. nov. and Sporolactobacillus spathodeae sp. nov., two spore-forming lactic acid bacteria isolated from tree barks in Thailand.</title>
        <authorList>
            <person name="Thamacharoensuk T."/>
            <person name="Kitahara M."/>
            <person name="Ohkuma M."/>
            <person name="Thongchul N."/>
            <person name="Tanasupawat S."/>
        </authorList>
    </citation>
    <scope>NUCLEOTIDE SEQUENCE [LARGE SCALE GENOMIC DNA]</scope>
    <source>
        <strain evidence="13 14">BK92</strain>
    </source>
</reference>
<evidence type="ECO:0000256" key="12">
    <source>
        <dbReference type="ARBA" id="ARBA00049878"/>
    </source>
</evidence>
<dbReference type="PANTHER" id="PTHR23404">
    <property type="entry name" value="MOLYBDOPTERIN SYNTHASE RELATED"/>
    <property type="match status" value="1"/>
</dbReference>
<comment type="subunit">
    <text evidence="7">Heterotetramer of 2 MoaD subunits and 2 MoaE subunits. Also stable as homodimer. The enzyme changes between these two forms during catalysis.</text>
</comment>
<evidence type="ECO:0000256" key="6">
    <source>
        <dbReference type="ARBA" id="ARBA00023150"/>
    </source>
</evidence>
<evidence type="ECO:0000256" key="9">
    <source>
        <dbReference type="ARBA" id="ARBA00030407"/>
    </source>
</evidence>
<evidence type="ECO:0000313" key="14">
    <source>
        <dbReference type="Proteomes" id="UP000298347"/>
    </source>
</evidence>
<comment type="similarity">
    <text evidence="2">Belongs to the MoaE family.</text>
</comment>
<sequence length="150" mass="17159">MFDIVTTPISIDHVMKQVMHHNAGAVVTFVGTVREMTGEKQTLYLQYEAYESMARSMLSRIGKEIREKWPDTRVAIVHRIGRLEIGDVAVAIAVSSPHRQDAYEANRYAIEHIKKLVPIWKKEHWTDGKLWVGNQTETVSFKERGGVARL</sequence>
<evidence type="ECO:0000256" key="10">
    <source>
        <dbReference type="ARBA" id="ARBA00030781"/>
    </source>
</evidence>
<evidence type="ECO:0000256" key="7">
    <source>
        <dbReference type="ARBA" id="ARBA00026066"/>
    </source>
</evidence>
<dbReference type="CDD" id="cd00756">
    <property type="entry name" value="MoaE"/>
    <property type="match status" value="1"/>
</dbReference>
<keyword evidence="6" id="KW-0501">Molybdenum cofactor biosynthesis</keyword>
<proteinExistence type="inferred from homology"/>
<dbReference type="Gene3D" id="3.90.1170.40">
    <property type="entry name" value="Molybdopterin biosynthesis MoaE subunit"/>
    <property type="match status" value="1"/>
</dbReference>
<evidence type="ECO:0000256" key="1">
    <source>
        <dbReference type="ARBA" id="ARBA00005046"/>
    </source>
</evidence>
<evidence type="ECO:0000256" key="3">
    <source>
        <dbReference type="ARBA" id="ARBA00011950"/>
    </source>
</evidence>
<dbReference type="InterPro" id="IPR003448">
    <property type="entry name" value="Mopterin_biosynth_MoaE"/>
</dbReference>
<name>A0A4Z0GTM8_9BACL</name>
<gene>
    <name evidence="13" type="ORF">E4665_02850</name>
</gene>
<dbReference type="GO" id="GO:0006777">
    <property type="term" value="P:Mo-molybdopterin cofactor biosynthetic process"/>
    <property type="evidence" value="ECO:0007669"/>
    <property type="project" value="UniProtKB-KW"/>
</dbReference>
<dbReference type="Proteomes" id="UP000298347">
    <property type="component" value="Unassembled WGS sequence"/>
</dbReference>
<dbReference type="Pfam" id="PF02391">
    <property type="entry name" value="MoaE"/>
    <property type="match status" value="1"/>
</dbReference>
<dbReference type="AlphaFoldDB" id="A0A4Z0GTM8"/>
<organism evidence="13 14">
    <name type="scientific">Sporolactobacillus shoreae</name>
    <dbReference type="NCBI Taxonomy" id="1465501"/>
    <lineage>
        <taxon>Bacteria</taxon>
        <taxon>Bacillati</taxon>
        <taxon>Bacillota</taxon>
        <taxon>Bacilli</taxon>
        <taxon>Bacillales</taxon>
        <taxon>Sporolactobacillaceae</taxon>
        <taxon>Sporolactobacillus</taxon>
    </lineage>
</organism>
<keyword evidence="14" id="KW-1185">Reference proteome</keyword>